<comment type="caution">
    <text evidence="1">The sequence shown here is derived from an EMBL/GenBank/DDBJ whole genome shotgun (WGS) entry which is preliminary data.</text>
</comment>
<reference evidence="1 2" key="1">
    <citation type="submission" date="2017-11" db="EMBL/GenBank/DDBJ databases">
        <title>Understudied soil microbes with underappreciated capabilities: Untangling the Clostridium saccharolyticum group.</title>
        <authorList>
            <person name="Leschine S."/>
        </authorList>
    </citation>
    <scope>NUCLEOTIDE SEQUENCE [LARGE SCALE GENOMIC DNA]</scope>
    <source>
        <strain evidence="1 2">18A</strain>
    </source>
</reference>
<dbReference type="Proteomes" id="UP000231092">
    <property type="component" value="Unassembled WGS sequence"/>
</dbReference>
<dbReference type="RefSeq" id="WP_100304375.1">
    <property type="nucleotide sequence ID" value="NZ_PGET01000001.1"/>
</dbReference>
<organism evidence="1 2">
    <name type="scientific">[Clostridium] celerecrescens 18A</name>
    <dbReference type="NCBI Taxonomy" id="1286362"/>
    <lineage>
        <taxon>Bacteria</taxon>
        <taxon>Bacillati</taxon>
        <taxon>Bacillota</taxon>
        <taxon>Clostridia</taxon>
        <taxon>Lachnospirales</taxon>
        <taxon>Lachnospiraceae</taxon>
        <taxon>Lacrimispora</taxon>
    </lineage>
</organism>
<gene>
    <name evidence="1" type="ORF">H171_1263</name>
</gene>
<sequence>MTVKVNYENGDSITTRFNGTIQEATAYYVGEIFNIGVVSDNLQRCNSVEIVEEESDRTMLKEREEEIKNSYMVKSQDGQYVIMQKDFYFSEVLNDYQDYWTLYKPYKTLKGAISALKKLVDQHFPANYFTTIHSIDDFIKSMVQ</sequence>
<accession>A0A2M8Z2V8</accession>
<dbReference type="AlphaFoldDB" id="A0A2M8Z2V8"/>
<name>A0A2M8Z2V8_9FIRM</name>
<evidence type="ECO:0000313" key="2">
    <source>
        <dbReference type="Proteomes" id="UP000231092"/>
    </source>
</evidence>
<protein>
    <submittedName>
        <fullName evidence="1">Uncharacterized protein</fullName>
    </submittedName>
</protein>
<dbReference type="EMBL" id="PGET01000001">
    <property type="protein sequence ID" value="PJJ27784.1"/>
    <property type="molecule type" value="Genomic_DNA"/>
</dbReference>
<proteinExistence type="predicted"/>
<evidence type="ECO:0000313" key="1">
    <source>
        <dbReference type="EMBL" id="PJJ27784.1"/>
    </source>
</evidence>
<dbReference type="OrthoDB" id="3035623at2"/>